<dbReference type="PROSITE" id="PS51257">
    <property type="entry name" value="PROKAR_LIPOPROTEIN"/>
    <property type="match status" value="1"/>
</dbReference>
<evidence type="ECO:0000256" key="10">
    <source>
        <dbReference type="ARBA" id="ARBA00023049"/>
    </source>
</evidence>
<sequence>MKSFLCFLCLLTIFSCETKQEKKSLLSKGISLDLATYRKTQVEDVIYNLTFNIPLKKEGSIVSELKLNLKIKDLEHPLYLDFNEKKSFIKSVTVNGTTIDVHHEKEHLIISETYLKLGANTIDISFIAGELSLNRTEDYLYTLLVPDRASTLFPCFDQPDIKANYVLDITAPKTWEVLCSSKLDYKEDKQDDTKYVFCESDKMSTYLFSFVAGVFNKTMQNLGSFDMTMIYRENNEAKLESSIDEIFKLHEASANFLEDYTQKDFPFQKMDYASIPGFQYGGMEHVGAIQYKEASLFLDESATLNQKLNRGKLIAHEVSHMWFGNLVTMKWFDDVWLKEVFANFMADKIANPTFPEVNHRLEFMSQHYPSAYSEDRTKGASPIRQNLDNLKNAGSLYGNIIYHKAPIMMRQLEAAIGEDNFKKGLRNYIQKFENSNADWNDLIHLLNAETTIDLKQWSQVWVTQSGRPIITNNITYKDGKIETFEISQKAEDGSQNIWTQTFNIGLVYEDTTLVKTVRLNDKKMSLKAVIGLQKPKTIVYNYDAFGYGVFPIDVENLAILPTIKNNVARGYAYINLYENMLTNTVTPTDTFYLLLKGIENETEEQIVNLISRALSSVFWNYLTDQERFDAQQYMEPLLRNMLSENLDAGLKKTVFNLYKGIAYSINGKLFLYDVWTKKIKLKGLNLNESDFTSIASLLAIYNHEKTDEILSIANAEITNPDTKKRFEYLLPSLSNDDKVRDAFMTSFFEASNRTKESWVLSALSNIHHPLRQKVAEKHLQTCLEVLEDIQLTGDIFFPKNWLNNTIGSYSSKKAFHVVETFLAENLDFSPVLKNKLLQSADGLYRAQKIKNSKE</sequence>
<comment type="caution">
    <text evidence="13">The sequence shown here is derived from an EMBL/GenBank/DDBJ whole genome shotgun (WGS) entry which is preliminary data.</text>
</comment>
<evidence type="ECO:0000313" key="13">
    <source>
        <dbReference type="EMBL" id="MDO5972965.1"/>
    </source>
</evidence>
<feature type="domain" description="Peptidase M1 membrane alanine aminopeptidase" evidence="11">
    <location>
        <begin position="254"/>
        <end position="461"/>
    </location>
</feature>
<evidence type="ECO:0000259" key="12">
    <source>
        <dbReference type="Pfam" id="PF17900"/>
    </source>
</evidence>
<dbReference type="InterPro" id="IPR045357">
    <property type="entry name" value="Aminopeptidase_N-like_N"/>
</dbReference>
<evidence type="ECO:0000256" key="3">
    <source>
        <dbReference type="ARBA" id="ARBA00010136"/>
    </source>
</evidence>
<dbReference type="EMBL" id="JAUOEL010000001">
    <property type="protein sequence ID" value="MDO5972965.1"/>
    <property type="molecule type" value="Genomic_DNA"/>
</dbReference>
<evidence type="ECO:0000256" key="8">
    <source>
        <dbReference type="ARBA" id="ARBA00022801"/>
    </source>
</evidence>
<proteinExistence type="inferred from homology"/>
<dbReference type="InterPro" id="IPR042097">
    <property type="entry name" value="Aminopeptidase_N-like_N_sf"/>
</dbReference>
<dbReference type="Pfam" id="PF01433">
    <property type="entry name" value="Peptidase_M1"/>
    <property type="match status" value="1"/>
</dbReference>
<dbReference type="SUPFAM" id="SSF63737">
    <property type="entry name" value="Leukotriene A4 hydrolase N-terminal domain"/>
    <property type="match status" value="1"/>
</dbReference>
<dbReference type="PANTHER" id="PTHR11533:SF299">
    <property type="entry name" value="AMINOPEPTIDASE"/>
    <property type="match status" value="1"/>
</dbReference>
<evidence type="ECO:0000313" key="14">
    <source>
        <dbReference type="Proteomes" id="UP001176806"/>
    </source>
</evidence>
<comment type="catalytic activity">
    <reaction evidence="1">
        <text>Release of an N-terminal amino acid, Xaa-|-Yaa- from a peptide, amide or arylamide. Xaa is preferably Ala, but may be most amino acids including Pro (slow action). When a terminal hydrophobic residue is followed by a prolyl residue, the two may be released as an intact Xaa-Pro dipeptide.</text>
        <dbReference type="EC" id="3.4.11.2"/>
    </reaction>
</comment>
<reference evidence="13" key="1">
    <citation type="submission" date="2023-07" db="EMBL/GenBank/DDBJ databases">
        <title>Two novel species in the genus Flavivirga.</title>
        <authorList>
            <person name="Kwon K."/>
        </authorList>
    </citation>
    <scope>NUCLEOTIDE SEQUENCE</scope>
    <source>
        <strain evidence="13">KACC 14158</strain>
    </source>
</reference>
<dbReference type="Gene3D" id="1.10.390.10">
    <property type="entry name" value="Neutral Protease Domain 2"/>
    <property type="match status" value="1"/>
</dbReference>
<dbReference type="InterPro" id="IPR027268">
    <property type="entry name" value="Peptidase_M4/M1_CTD_sf"/>
</dbReference>
<dbReference type="Pfam" id="PF17900">
    <property type="entry name" value="Peptidase_M1_N"/>
    <property type="match status" value="1"/>
</dbReference>
<gene>
    <name evidence="13" type="ORF">Q4Q40_02105</name>
</gene>
<feature type="domain" description="Aminopeptidase N-like N-terminal" evidence="12">
    <location>
        <begin position="47"/>
        <end position="207"/>
    </location>
</feature>
<evidence type="ECO:0000256" key="5">
    <source>
        <dbReference type="ARBA" id="ARBA00015611"/>
    </source>
</evidence>
<evidence type="ECO:0000256" key="7">
    <source>
        <dbReference type="ARBA" id="ARBA00022723"/>
    </source>
</evidence>
<evidence type="ECO:0000259" key="11">
    <source>
        <dbReference type="Pfam" id="PF01433"/>
    </source>
</evidence>
<dbReference type="RefSeq" id="WP_303300021.1">
    <property type="nucleotide sequence ID" value="NZ_BAABDA010000042.1"/>
</dbReference>
<dbReference type="PANTHER" id="PTHR11533">
    <property type="entry name" value="PROTEASE M1 ZINC METALLOPROTEASE"/>
    <property type="match status" value="1"/>
</dbReference>
<keyword evidence="13" id="KW-0031">Aminopeptidase</keyword>
<dbReference type="SUPFAM" id="SSF55486">
    <property type="entry name" value="Metalloproteases ('zincins'), catalytic domain"/>
    <property type="match status" value="1"/>
</dbReference>
<evidence type="ECO:0000256" key="9">
    <source>
        <dbReference type="ARBA" id="ARBA00022833"/>
    </source>
</evidence>
<protein>
    <recommendedName>
        <fullName evidence="5">Aminopeptidase N</fullName>
        <ecNumber evidence="4">3.4.11.2</ecNumber>
    </recommendedName>
</protein>
<evidence type="ECO:0000256" key="2">
    <source>
        <dbReference type="ARBA" id="ARBA00001947"/>
    </source>
</evidence>
<dbReference type="EC" id="3.4.11.2" evidence="4"/>
<comment type="cofactor">
    <cofactor evidence="2">
        <name>Zn(2+)</name>
        <dbReference type="ChEBI" id="CHEBI:29105"/>
    </cofactor>
</comment>
<evidence type="ECO:0000256" key="4">
    <source>
        <dbReference type="ARBA" id="ARBA00012564"/>
    </source>
</evidence>
<dbReference type="InterPro" id="IPR050344">
    <property type="entry name" value="Peptidase_M1_aminopeptidases"/>
</dbReference>
<dbReference type="PRINTS" id="PR00756">
    <property type="entry name" value="ALADIPTASE"/>
</dbReference>
<keyword evidence="9" id="KW-0862">Zinc</keyword>
<dbReference type="CDD" id="cd09602">
    <property type="entry name" value="M1_APN"/>
    <property type="match status" value="1"/>
</dbReference>
<comment type="similarity">
    <text evidence="3">Belongs to the peptidase M1 family.</text>
</comment>
<dbReference type="Proteomes" id="UP001176806">
    <property type="component" value="Unassembled WGS sequence"/>
</dbReference>
<keyword evidence="6" id="KW-0645">Protease</keyword>
<accession>A0ABT8WIL6</accession>
<keyword evidence="7" id="KW-0479">Metal-binding</keyword>
<keyword evidence="8" id="KW-0378">Hydrolase</keyword>
<keyword evidence="10" id="KW-0482">Metalloprotease</keyword>
<name>A0ABT8WIL6_9FLAO</name>
<keyword evidence="14" id="KW-1185">Reference proteome</keyword>
<dbReference type="InterPro" id="IPR001930">
    <property type="entry name" value="Peptidase_M1"/>
</dbReference>
<dbReference type="GO" id="GO:0004177">
    <property type="term" value="F:aminopeptidase activity"/>
    <property type="evidence" value="ECO:0007669"/>
    <property type="project" value="UniProtKB-KW"/>
</dbReference>
<dbReference type="InterPro" id="IPR014782">
    <property type="entry name" value="Peptidase_M1_dom"/>
</dbReference>
<evidence type="ECO:0000256" key="1">
    <source>
        <dbReference type="ARBA" id="ARBA00000098"/>
    </source>
</evidence>
<evidence type="ECO:0000256" key="6">
    <source>
        <dbReference type="ARBA" id="ARBA00022670"/>
    </source>
</evidence>
<organism evidence="13 14">
    <name type="scientific">Flavivirga jejuensis</name>
    <dbReference type="NCBI Taxonomy" id="870487"/>
    <lineage>
        <taxon>Bacteria</taxon>
        <taxon>Pseudomonadati</taxon>
        <taxon>Bacteroidota</taxon>
        <taxon>Flavobacteriia</taxon>
        <taxon>Flavobacteriales</taxon>
        <taxon>Flavobacteriaceae</taxon>
        <taxon>Flavivirga</taxon>
    </lineage>
</organism>
<dbReference type="Gene3D" id="2.60.40.1730">
    <property type="entry name" value="tricorn interacting facor f3 domain"/>
    <property type="match status" value="1"/>
</dbReference>